<dbReference type="SUPFAM" id="SSF54001">
    <property type="entry name" value="Cysteine proteinases"/>
    <property type="match status" value="1"/>
</dbReference>
<dbReference type="OrthoDB" id="2845539at2"/>
<evidence type="ECO:0000313" key="2">
    <source>
        <dbReference type="EMBL" id="SDW29041.1"/>
    </source>
</evidence>
<dbReference type="InterPro" id="IPR053710">
    <property type="entry name" value="Arylamine_NAT_domain_sf"/>
</dbReference>
<evidence type="ECO:0000256" key="1">
    <source>
        <dbReference type="ARBA" id="ARBA00006547"/>
    </source>
</evidence>
<dbReference type="InterPro" id="IPR001447">
    <property type="entry name" value="Arylamine_N-AcTrfase"/>
</dbReference>
<evidence type="ECO:0000313" key="3">
    <source>
        <dbReference type="Proteomes" id="UP000199488"/>
    </source>
</evidence>
<proteinExistence type="inferred from homology"/>
<organism evidence="2 3">
    <name type="scientific">Marinococcus luteus</name>
    <dbReference type="NCBI Taxonomy" id="1122204"/>
    <lineage>
        <taxon>Bacteria</taxon>
        <taxon>Bacillati</taxon>
        <taxon>Bacillota</taxon>
        <taxon>Bacilli</taxon>
        <taxon>Bacillales</taxon>
        <taxon>Bacillaceae</taxon>
        <taxon>Marinococcus</taxon>
    </lineage>
</organism>
<name>A0A1H2SBK0_9BACI</name>
<gene>
    <name evidence="2" type="ORF">SAMN05421781_1105</name>
</gene>
<dbReference type="InterPro" id="IPR038765">
    <property type="entry name" value="Papain-like_cys_pep_sf"/>
</dbReference>
<dbReference type="Gene3D" id="3.30.2140.20">
    <property type="match status" value="1"/>
</dbReference>
<dbReference type="AlphaFoldDB" id="A0A1H2SBK0"/>
<accession>A0A1H2SBK0</accession>
<dbReference type="EMBL" id="FNNC01000001">
    <property type="protein sequence ID" value="SDW29041.1"/>
    <property type="molecule type" value="Genomic_DNA"/>
</dbReference>
<dbReference type="STRING" id="1122204.SAMN05421781_1105"/>
<comment type="similarity">
    <text evidence="1">Belongs to the arylamine N-acetyltransferase family.</text>
</comment>
<dbReference type="PANTHER" id="PTHR11786">
    <property type="entry name" value="N-HYDROXYARYLAMINE O-ACETYLTRANSFERASE"/>
    <property type="match status" value="1"/>
</dbReference>
<dbReference type="RefSeq" id="WP_091612143.1">
    <property type="nucleotide sequence ID" value="NZ_FNNC01000001.1"/>
</dbReference>
<protein>
    <submittedName>
        <fullName evidence="2">Arylamine N-acetyltransferase</fullName>
    </submittedName>
</protein>
<dbReference type="Pfam" id="PF00797">
    <property type="entry name" value="Acetyltransf_2"/>
    <property type="match status" value="1"/>
</dbReference>
<dbReference type="Proteomes" id="UP000199488">
    <property type="component" value="Unassembled WGS sequence"/>
</dbReference>
<keyword evidence="2" id="KW-0808">Transferase</keyword>
<reference evidence="2 3" key="1">
    <citation type="submission" date="2016-10" db="EMBL/GenBank/DDBJ databases">
        <authorList>
            <person name="de Groot N.N."/>
        </authorList>
    </citation>
    <scope>NUCLEOTIDE SEQUENCE [LARGE SCALE GENOMIC DNA]</scope>
    <source>
        <strain evidence="2 3">DSM 23126</strain>
    </source>
</reference>
<sequence>MQSWVEDYLHILKLKIEQPDVRFLTKLIRSHLQQFPFENVGKLIESGESVETRAPMSVDSFLYRRQVYQMGGTCYTLNIRFQHLLEALGFSTRLIYLNEDHVSVRVETNQPGSPPYFVDVGTTAPLFEPIPLRRGMERSKKFDGEQLIFHYQKDARLYRYIRMKDGKQADESWAFDPDIEAEEAELRDRVCKSYGPDAPYMNQLRLQLWVPEKYLLLSLKNNKLIARKANGATVTKYIHDLPALERVVQEDFRLHYLPVRQAASQLEKRISWAF</sequence>
<keyword evidence="3" id="KW-1185">Reference proteome</keyword>
<dbReference type="GO" id="GO:0016407">
    <property type="term" value="F:acetyltransferase activity"/>
    <property type="evidence" value="ECO:0007669"/>
    <property type="project" value="InterPro"/>
</dbReference>
<dbReference type="PANTHER" id="PTHR11786:SF0">
    <property type="entry name" value="ARYLAMINE N-ACETYLTRANSFERASE 4-RELATED"/>
    <property type="match status" value="1"/>
</dbReference>